<dbReference type="InterPro" id="IPR017945">
    <property type="entry name" value="DHBP_synth_RibB-like_a/b_dom"/>
</dbReference>
<comment type="caution">
    <text evidence="2">The sequence shown here is derived from an EMBL/GenBank/DDBJ whole genome shotgun (WGS) entry which is preliminary data.</text>
</comment>
<dbReference type="AlphaFoldDB" id="X1ML06"/>
<reference evidence="2" key="1">
    <citation type="journal article" date="2014" name="Front. Microbiol.">
        <title>High frequency of phylogenetically diverse reductive dehalogenase-homologous genes in deep subseafloor sedimentary metagenomes.</title>
        <authorList>
            <person name="Kawai M."/>
            <person name="Futagami T."/>
            <person name="Toyoda A."/>
            <person name="Takaki Y."/>
            <person name="Nishi S."/>
            <person name="Hori S."/>
            <person name="Arai W."/>
            <person name="Tsubouchi T."/>
            <person name="Morono Y."/>
            <person name="Uchiyama I."/>
            <person name="Ito T."/>
            <person name="Fujiyama A."/>
            <person name="Inagaki F."/>
            <person name="Takami H."/>
        </authorList>
    </citation>
    <scope>NUCLEOTIDE SEQUENCE</scope>
    <source>
        <strain evidence="2">Expedition CK06-06</strain>
    </source>
</reference>
<dbReference type="Pfam" id="PF01300">
    <property type="entry name" value="Sua5_yciO_yrdC"/>
    <property type="match status" value="1"/>
</dbReference>
<name>X1ML06_9ZZZZ</name>
<dbReference type="PANTHER" id="PTHR42959">
    <property type="entry name" value="CARBAMOYLTRANSFERASE"/>
    <property type="match status" value="1"/>
</dbReference>
<sequence>MLLDAEGRKARVADPIREVADLLKKSYVVAVKGLGGFHLACDATSPEAVATLRKRKYREDKPFAIMAPDVEMI</sequence>
<accession>X1ML06</accession>
<proteinExistence type="predicted"/>
<dbReference type="InterPro" id="IPR051060">
    <property type="entry name" value="Carbamoyltrans_HypF-like"/>
</dbReference>
<dbReference type="PANTHER" id="PTHR42959:SF1">
    <property type="entry name" value="CARBAMOYLTRANSFERASE HYPF"/>
    <property type="match status" value="1"/>
</dbReference>
<dbReference type="InterPro" id="IPR006070">
    <property type="entry name" value="Sua5-like_dom"/>
</dbReference>
<feature type="domain" description="YrdC-like" evidence="1">
    <location>
        <begin position="22"/>
        <end position="73"/>
    </location>
</feature>
<dbReference type="SUPFAM" id="SSF55821">
    <property type="entry name" value="YrdC/RibB"/>
    <property type="match status" value="1"/>
</dbReference>
<protein>
    <recommendedName>
        <fullName evidence="1">YrdC-like domain-containing protein</fullName>
    </recommendedName>
</protein>
<dbReference type="GO" id="GO:0008270">
    <property type="term" value="F:zinc ion binding"/>
    <property type="evidence" value="ECO:0007669"/>
    <property type="project" value="TreeGrafter"/>
</dbReference>
<gene>
    <name evidence="2" type="ORF">S06H3_32875</name>
</gene>
<dbReference type="GO" id="GO:0051604">
    <property type="term" value="P:protein maturation"/>
    <property type="evidence" value="ECO:0007669"/>
    <property type="project" value="TreeGrafter"/>
</dbReference>
<feature type="non-terminal residue" evidence="2">
    <location>
        <position position="73"/>
    </location>
</feature>
<evidence type="ECO:0000259" key="1">
    <source>
        <dbReference type="Pfam" id="PF01300"/>
    </source>
</evidence>
<dbReference type="GO" id="GO:0003725">
    <property type="term" value="F:double-stranded RNA binding"/>
    <property type="evidence" value="ECO:0007669"/>
    <property type="project" value="InterPro"/>
</dbReference>
<dbReference type="EMBL" id="BARV01019576">
    <property type="protein sequence ID" value="GAI18761.1"/>
    <property type="molecule type" value="Genomic_DNA"/>
</dbReference>
<dbReference type="Gene3D" id="3.90.870.40">
    <property type="match status" value="1"/>
</dbReference>
<dbReference type="GO" id="GO:0016743">
    <property type="term" value="F:carboxyl- or carbamoyltransferase activity"/>
    <property type="evidence" value="ECO:0007669"/>
    <property type="project" value="TreeGrafter"/>
</dbReference>
<evidence type="ECO:0000313" key="2">
    <source>
        <dbReference type="EMBL" id="GAI18761.1"/>
    </source>
</evidence>
<organism evidence="2">
    <name type="scientific">marine sediment metagenome</name>
    <dbReference type="NCBI Taxonomy" id="412755"/>
    <lineage>
        <taxon>unclassified sequences</taxon>
        <taxon>metagenomes</taxon>
        <taxon>ecological metagenomes</taxon>
    </lineage>
</organism>